<accession>A0A5C6M887</accession>
<dbReference type="Proteomes" id="UP000321083">
    <property type="component" value="Unassembled WGS sequence"/>
</dbReference>
<name>A0A5C6M887_9PLAN</name>
<feature type="non-terminal residue" evidence="1">
    <location>
        <position position="217"/>
    </location>
</feature>
<protein>
    <recommendedName>
        <fullName evidence="3">MalT-like TPR region domain-containing protein</fullName>
    </recommendedName>
</protein>
<dbReference type="SUPFAM" id="SSF48452">
    <property type="entry name" value="TPR-like"/>
    <property type="match status" value="1"/>
</dbReference>
<evidence type="ECO:0000313" key="1">
    <source>
        <dbReference type="EMBL" id="TWW10399.1"/>
    </source>
</evidence>
<organism evidence="1 2">
    <name type="scientific">Planctomyces bekefii</name>
    <dbReference type="NCBI Taxonomy" id="1653850"/>
    <lineage>
        <taxon>Bacteria</taxon>
        <taxon>Pseudomonadati</taxon>
        <taxon>Planctomycetota</taxon>
        <taxon>Planctomycetia</taxon>
        <taxon>Planctomycetales</taxon>
        <taxon>Planctomycetaceae</taxon>
        <taxon>Planctomyces</taxon>
    </lineage>
</organism>
<gene>
    <name evidence="1" type="ORF">E3A20_06780</name>
</gene>
<sequence length="217" mass="24240">MNWEAIGKQARECHTKQAWEALFEAHGEAIATSSNSKPIHEIFKALKADPQALQYDPRIFGRLIQGCLTSWNLELGREIAEYAKKIPSASVTIPAAKLYLEGSTPGLAREAANRALRLTNITSSERLQLEMLVASSYAEEGKRQKAVRLLTQIRSSLDDSALSQKERAEFLANMARMQHFLGRYQAAAQLFYDASKIYRSLADWEAATRSIFNTAAC</sequence>
<dbReference type="AlphaFoldDB" id="A0A5C6M887"/>
<evidence type="ECO:0000313" key="2">
    <source>
        <dbReference type="Proteomes" id="UP000321083"/>
    </source>
</evidence>
<proteinExistence type="predicted"/>
<evidence type="ECO:0008006" key="3">
    <source>
        <dbReference type="Google" id="ProtNLM"/>
    </source>
</evidence>
<keyword evidence="2" id="KW-1185">Reference proteome</keyword>
<comment type="caution">
    <text evidence="1">The sequence shown here is derived from an EMBL/GenBank/DDBJ whole genome shotgun (WGS) entry which is preliminary data.</text>
</comment>
<reference evidence="1 2" key="1">
    <citation type="submission" date="2019-08" db="EMBL/GenBank/DDBJ databases">
        <title>100 year-old enigma solved: identification of Planctomyces bekefii, the type genus and species of the phylum Planctomycetes.</title>
        <authorList>
            <person name="Svetlana D.N."/>
            <person name="Overmann J."/>
        </authorList>
    </citation>
    <scope>NUCLEOTIDE SEQUENCE [LARGE SCALE GENOMIC DNA]</scope>
    <source>
        <strain evidence="1">Phe10_nw2017</strain>
    </source>
</reference>
<dbReference type="EMBL" id="SRHE01000091">
    <property type="protein sequence ID" value="TWW10399.1"/>
    <property type="molecule type" value="Genomic_DNA"/>
</dbReference>
<dbReference type="Gene3D" id="1.25.40.10">
    <property type="entry name" value="Tetratricopeptide repeat domain"/>
    <property type="match status" value="1"/>
</dbReference>
<reference evidence="1 2" key="2">
    <citation type="submission" date="2019-08" db="EMBL/GenBank/DDBJ databases">
        <authorList>
            <person name="Henke P."/>
        </authorList>
    </citation>
    <scope>NUCLEOTIDE SEQUENCE [LARGE SCALE GENOMIC DNA]</scope>
    <source>
        <strain evidence="1">Phe10_nw2017</strain>
    </source>
</reference>
<dbReference type="InterPro" id="IPR011990">
    <property type="entry name" value="TPR-like_helical_dom_sf"/>
</dbReference>